<accession>A0A934UQ04</accession>
<evidence type="ECO:0000313" key="1">
    <source>
        <dbReference type="EMBL" id="MBK0392109.1"/>
    </source>
</evidence>
<protein>
    <submittedName>
        <fullName evidence="1">Uncharacterized protein</fullName>
    </submittedName>
</protein>
<comment type="caution">
    <text evidence="1">The sequence shown here is derived from an EMBL/GenBank/DDBJ whole genome shotgun (WGS) entry which is preliminary data.</text>
</comment>
<dbReference type="Proteomes" id="UP000617041">
    <property type="component" value="Unassembled WGS sequence"/>
</dbReference>
<organism evidence="1 2">
    <name type="scientific">Ramlibacter algicola</name>
    <dbReference type="NCBI Taxonomy" id="2795217"/>
    <lineage>
        <taxon>Bacteria</taxon>
        <taxon>Pseudomonadati</taxon>
        <taxon>Pseudomonadota</taxon>
        <taxon>Betaproteobacteria</taxon>
        <taxon>Burkholderiales</taxon>
        <taxon>Comamonadaceae</taxon>
        <taxon>Ramlibacter</taxon>
    </lineage>
</organism>
<sequence length="290" mass="32925">MTNSDIPASIGSVFREELGALPWAASFDFDRLIVGQAITEIPDGKEILGDQIWDICFPRQPAGIYGHHTDLAAFQKIIDSREIWLHAVAKQVRWGELELFARQFELDGYLATNERGERVLDALARDMFSLSLSEGVPSPELWGRRFGPVRMNLHVEPIFDRSELRRVAYAGEDVQNDHPFAKLREVGLRRFAKNLIPPRINRAGAFFLPLRYSKQQEVRLLVKRLPGSSAVDTKMVRGEEVLPISLEQDHERVRIQLLYVQVASQQFVAPVQQALAAVPHWEVGVQVVQK</sequence>
<dbReference type="AlphaFoldDB" id="A0A934UQ04"/>
<proteinExistence type="predicted"/>
<dbReference type="RefSeq" id="WP_200787060.1">
    <property type="nucleotide sequence ID" value="NZ_JAEDAO010000001.1"/>
</dbReference>
<gene>
    <name evidence="1" type="ORF">I8E28_05865</name>
</gene>
<dbReference type="EMBL" id="JAEDAO010000001">
    <property type="protein sequence ID" value="MBK0392109.1"/>
    <property type="molecule type" value="Genomic_DNA"/>
</dbReference>
<keyword evidence="2" id="KW-1185">Reference proteome</keyword>
<evidence type="ECO:0000313" key="2">
    <source>
        <dbReference type="Proteomes" id="UP000617041"/>
    </source>
</evidence>
<name>A0A934UQ04_9BURK</name>
<reference evidence="1" key="1">
    <citation type="submission" date="2020-12" db="EMBL/GenBank/DDBJ databases">
        <title>Ramlibacter sp. nov., isolated from a freshwater alga, Cryptomonas.</title>
        <authorList>
            <person name="Kim H.M."/>
            <person name="Jeon C.O."/>
        </authorList>
    </citation>
    <scope>NUCLEOTIDE SEQUENCE</scope>
    <source>
        <strain evidence="1">CrO1</strain>
    </source>
</reference>